<proteinExistence type="predicted"/>
<dbReference type="AlphaFoldDB" id="D8U6U8"/>
<keyword evidence="2" id="KW-1185">Reference proteome</keyword>
<accession>D8U6U8</accession>
<name>D8U6U8_VOLCA</name>
<reference evidence="1 2" key="1">
    <citation type="journal article" date="2010" name="Science">
        <title>Genomic analysis of organismal complexity in the multicellular green alga Volvox carteri.</title>
        <authorList>
            <person name="Prochnik S.E."/>
            <person name="Umen J."/>
            <person name="Nedelcu A.M."/>
            <person name="Hallmann A."/>
            <person name="Miller S.M."/>
            <person name="Nishii I."/>
            <person name="Ferris P."/>
            <person name="Kuo A."/>
            <person name="Mitros T."/>
            <person name="Fritz-Laylin L.K."/>
            <person name="Hellsten U."/>
            <person name="Chapman J."/>
            <person name="Simakov O."/>
            <person name="Rensing S.A."/>
            <person name="Terry A."/>
            <person name="Pangilinan J."/>
            <person name="Kapitonov V."/>
            <person name="Jurka J."/>
            <person name="Salamov A."/>
            <person name="Shapiro H."/>
            <person name="Schmutz J."/>
            <person name="Grimwood J."/>
            <person name="Lindquist E."/>
            <person name="Lucas S."/>
            <person name="Grigoriev I.V."/>
            <person name="Schmitt R."/>
            <person name="Kirk D."/>
            <person name="Rokhsar D.S."/>
        </authorList>
    </citation>
    <scope>NUCLEOTIDE SEQUENCE [LARGE SCALE GENOMIC DNA]</scope>
    <source>
        <strain evidence="2">f. Nagariensis / Eve</strain>
    </source>
</reference>
<sequence>MSQSTSTDSARTDRGDVEVSSSLHAFQPAASRVRVTTSLPMAVARGIDCSGHVASFIDHSGLIRNHITEMRPEASLPVYHLGCTLDITGLWPANPPHRSTLSIIHNYFQTTNTSTVRVAPDAPPADAGHRDLSVLTMEPGGSTFGHVLLVTVTPIRHEDVQELGSMFQVDNARFTTMSTAGLRTDTGTLQVDLSAFVPSLHSTVAAAFTASAAHQRTLVLANANMTTRAYEGCTASRHQYRIWVYTGAMYSSPYSLPYFRAADPQPSWTVLALVVWK</sequence>
<dbReference type="GeneID" id="9624422"/>
<evidence type="ECO:0000313" key="2">
    <source>
        <dbReference type="Proteomes" id="UP000001058"/>
    </source>
</evidence>
<dbReference type="EMBL" id="GL378363">
    <property type="protein sequence ID" value="EFJ44574.1"/>
    <property type="molecule type" value="Genomic_DNA"/>
</dbReference>
<dbReference type="Proteomes" id="UP000001058">
    <property type="component" value="Unassembled WGS sequence"/>
</dbReference>
<organism evidence="2">
    <name type="scientific">Volvox carteri f. nagariensis</name>
    <dbReference type="NCBI Taxonomy" id="3068"/>
    <lineage>
        <taxon>Eukaryota</taxon>
        <taxon>Viridiplantae</taxon>
        <taxon>Chlorophyta</taxon>
        <taxon>core chlorophytes</taxon>
        <taxon>Chlorophyceae</taxon>
        <taxon>CS clade</taxon>
        <taxon>Chlamydomonadales</taxon>
        <taxon>Volvocaceae</taxon>
        <taxon>Volvox</taxon>
    </lineage>
</organism>
<evidence type="ECO:0000313" key="1">
    <source>
        <dbReference type="EMBL" id="EFJ44574.1"/>
    </source>
</evidence>
<protein>
    <submittedName>
        <fullName evidence="1">Uncharacterized protein</fullName>
    </submittedName>
</protein>
<dbReference type="RefSeq" id="XP_002954424.1">
    <property type="nucleotide sequence ID" value="XM_002954378.1"/>
</dbReference>
<gene>
    <name evidence="1" type="ORF">VOLCADRAFT_95188</name>
</gene>
<dbReference type="KEGG" id="vcn:VOLCADRAFT_95188"/>
<dbReference type="InParanoid" id="D8U6U8"/>